<dbReference type="RefSeq" id="WP_073369145.1">
    <property type="nucleotide sequence ID" value="NZ_FNTL01000005.1"/>
</dbReference>
<name>A0A1H5LYW9_RHOJO</name>
<keyword evidence="1" id="KW-0328">Glycosyltransferase</keyword>
<feature type="compositionally biased region" description="Basic and acidic residues" evidence="3">
    <location>
        <begin position="1"/>
        <end position="10"/>
    </location>
</feature>
<reference evidence="5" key="1">
    <citation type="submission" date="2016-10" db="EMBL/GenBank/DDBJ databases">
        <authorList>
            <person name="Varghese N."/>
        </authorList>
    </citation>
    <scope>NUCLEOTIDE SEQUENCE [LARGE SCALE GENOMIC DNA]</scope>
    <source>
        <strain evidence="5">DSM 44719</strain>
    </source>
</reference>
<dbReference type="EMBL" id="FNTL01000005">
    <property type="protein sequence ID" value="SEE82202.1"/>
    <property type="molecule type" value="Genomic_DNA"/>
</dbReference>
<dbReference type="PANTHER" id="PTHR12526">
    <property type="entry name" value="GLYCOSYLTRANSFERASE"/>
    <property type="match status" value="1"/>
</dbReference>
<dbReference type="GO" id="GO:0016757">
    <property type="term" value="F:glycosyltransferase activity"/>
    <property type="evidence" value="ECO:0007669"/>
    <property type="project" value="UniProtKB-KW"/>
</dbReference>
<protein>
    <submittedName>
        <fullName evidence="4">Glycosyl transferases group 1</fullName>
    </submittedName>
</protein>
<evidence type="ECO:0000256" key="3">
    <source>
        <dbReference type="SAM" id="MobiDB-lite"/>
    </source>
</evidence>
<accession>A0A1H5LYW9</accession>
<dbReference type="Gene3D" id="3.40.50.2000">
    <property type="entry name" value="Glycogen Phosphorylase B"/>
    <property type="match status" value="1"/>
</dbReference>
<evidence type="ECO:0000313" key="4">
    <source>
        <dbReference type="EMBL" id="SEE82202.1"/>
    </source>
</evidence>
<proteinExistence type="predicted"/>
<dbReference type="OrthoDB" id="4626822at2"/>
<dbReference type="PANTHER" id="PTHR12526:SF510">
    <property type="entry name" value="D-INOSITOL 3-PHOSPHATE GLYCOSYLTRANSFERASE"/>
    <property type="match status" value="1"/>
</dbReference>
<sequence>MPDTHSHFRSTEAGPPTHDQHRPLDHPRPDQLPAGLADLPTIVALGPFDDPEYAEQLAGAFTVVRQVREAQLLLVGTGAHRGAVVRRAAADNVETDVHLIEDPSGQQWTDLIAAADFVVPSSTSGVPTLLDVLAAGRAVVVPEHPATVGLVLPTSAGLLYRRGDVNGMAQAMLRLLTTPELRNGMATRARDAGTRSRAEIDTRYRRMNTAKTGRQFKISRLSHAPN</sequence>
<evidence type="ECO:0000256" key="2">
    <source>
        <dbReference type="ARBA" id="ARBA00022679"/>
    </source>
</evidence>
<evidence type="ECO:0000313" key="5">
    <source>
        <dbReference type="Proteomes" id="UP000183407"/>
    </source>
</evidence>
<dbReference type="SUPFAM" id="SSF53756">
    <property type="entry name" value="UDP-Glycosyltransferase/glycogen phosphorylase"/>
    <property type="match status" value="1"/>
</dbReference>
<feature type="region of interest" description="Disordered" evidence="3">
    <location>
        <begin position="1"/>
        <end position="35"/>
    </location>
</feature>
<feature type="compositionally biased region" description="Basic and acidic residues" evidence="3">
    <location>
        <begin position="18"/>
        <end position="29"/>
    </location>
</feature>
<evidence type="ECO:0000256" key="1">
    <source>
        <dbReference type="ARBA" id="ARBA00022676"/>
    </source>
</evidence>
<keyword evidence="2 4" id="KW-0808">Transferase</keyword>
<dbReference type="Proteomes" id="UP000183407">
    <property type="component" value="Unassembled WGS sequence"/>
</dbReference>
<dbReference type="AlphaFoldDB" id="A0A1H5LYW9"/>
<dbReference type="Pfam" id="PF13692">
    <property type="entry name" value="Glyco_trans_1_4"/>
    <property type="match status" value="1"/>
</dbReference>
<organism evidence="4 5">
    <name type="scientific">Rhodococcus jostii</name>
    <dbReference type="NCBI Taxonomy" id="132919"/>
    <lineage>
        <taxon>Bacteria</taxon>
        <taxon>Bacillati</taxon>
        <taxon>Actinomycetota</taxon>
        <taxon>Actinomycetes</taxon>
        <taxon>Mycobacteriales</taxon>
        <taxon>Nocardiaceae</taxon>
        <taxon>Rhodococcus</taxon>
    </lineage>
</organism>
<gene>
    <name evidence="4" type="ORF">SAMN04490220_8525</name>
</gene>